<feature type="chain" id="PRO_5026110818" evidence="1">
    <location>
        <begin position="21"/>
        <end position="163"/>
    </location>
</feature>
<keyword evidence="1" id="KW-0732">Signal</keyword>
<protein>
    <submittedName>
        <fullName evidence="2">Molybdopterin-dependent oxidoreductase</fullName>
    </submittedName>
</protein>
<gene>
    <name evidence="2" type="ORF">G5B46_09665</name>
</gene>
<dbReference type="RefSeq" id="WP_165258172.1">
    <property type="nucleotide sequence ID" value="NZ_JAAKGT010000003.1"/>
</dbReference>
<feature type="signal peptide" evidence="1">
    <location>
        <begin position="1"/>
        <end position="20"/>
    </location>
</feature>
<proteinExistence type="predicted"/>
<accession>A0A6G4QWF0</accession>
<organism evidence="2">
    <name type="scientific">Caulobacter sp. 602-2</name>
    <dbReference type="NCBI Taxonomy" id="2710887"/>
    <lineage>
        <taxon>Bacteria</taxon>
        <taxon>Pseudomonadati</taxon>
        <taxon>Pseudomonadota</taxon>
        <taxon>Alphaproteobacteria</taxon>
        <taxon>Caulobacterales</taxon>
        <taxon>Caulobacteraceae</taxon>
        <taxon>Caulobacter</taxon>
    </lineage>
</organism>
<dbReference type="EMBL" id="JAAKGT010000003">
    <property type="protein sequence ID" value="NGM49871.1"/>
    <property type="molecule type" value="Genomic_DNA"/>
</dbReference>
<reference evidence="2" key="1">
    <citation type="submission" date="2020-02" db="EMBL/GenBank/DDBJ databases">
        <authorList>
            <person name="Gao J."/>
            <person name="Sun J."/>
        </authorList>
    </citation>
    <scope>NUCLEOTIDE SEQUENCE</scope>
    <source>
        <strain evidence="2">602-2</strain>
    </source>
</reference>
<dbReference type="AlphaFoldDB" id="A0A6G4QWF0"/>
<dbReference type="Gene3D" id="3.90.420.10">
    <property type="entry name" value="Oxidoreductase, molybdopterin-binding domain"/>
    <property type="match status" value="1"/>
</dbReference>
<dbReference type="InterPro" id="IPR036374">
    <property type="entry name" value="OxRdtase_Mopterin-bd_sf"/>
</dbReference>
<dbReference type="SUPFAM" id="SSF56524">
    <property type="entry name" value="Oxidoreductase molybdopterin-binding domain"/>
    <property type="match status" value="1"/>
</dbReference>
<evidence type="ECO:0000256" key="1">
    <source>
        <dbReference type="SAM" id="SignalP"/>
    </source>
</evidence>
<evidence type="ECO:0000313" key="2">
    <source>
        <dbReference type="EMBL" id="NGM49871.1"/>
    </source>
</evidence>
<comment type="caution">
    <text evidence="2">The sequence shown here is derived from an EMBL/GenBank/DDBJ whole genome shotgun (WGS) entry which is preliminary data.</text>
</comment>
<sequence length="163" mass="17228">MRFAAVLAATVLALAPTVFAARALAQDLKVVVQGRDSIVLTPADLAALPRGKATMVEGGKSAVYEGALLNAALVQAGVVHGDRLMGRYLNQVVLVKAADGYVSILSLAETDPFYRTNPVVIADRKDGAPLDAREGPYRLVVDGDLKPSRSARQVTTIEVKPAY</sequence>
<name>A0A6G4QWF0_9CAUL</name>